<organism evidence="1 2">
    <name type="scientific">Candidatus Desulfatibia vada</name>
    <dbReference type="NCBI Taxonomy" id="2841696"/>
    <lineage>
        <taxon>Bacteria</taxon>
        <taxon>Pseudomonadati</taxon>
        <taxon>Thermodesulfobacteriota</taxon>
        <taxon>Desulfobacteria</taxon>
        <taxon>Desulfobacterales</taxon>
        <taxon>Desulfobacterales incertae sedis</taxon>
        <taxon>Candidatus Desulfatibia</taxon>
    </lineage>
</organism>
<evidence type="ECO:0000313" key="2">
    <source>
        <dbReference type="Proteomes" id="UP000605201"/>
    </source>
</evidence>
<comment type="caution">
    <text evidence="1">The sequence shown here is derived from an EMBL/GenBank/DDBJ whole genome shotgun (WGS) entry which is preliminary data.</text>
</comment>
<dbReference type="AlphaFoldDB" id="A0A8J6TNZ6"/>
<protein>
    <submittedName>
        <fullName evidence="1">Uncharacterized protein</fullName>
    </submittedName>
</protein>
<evidence type="ECO:0000313" key="1">
    <source>
        <dbReference type="EMBL" id="MBC8434016.1"/>
    </source>
</evidence>
<reference evidence="1 2" key="1">
    <citation type="submission" date="2020-08" db="EMBL/GenBank/DDBJ databases">
        <title>Bridging the membrane lipid divide: bacteria of the FCB group superphylum have the potential to synthesize archaeal ether lipids.</title>
        <authorList>
            <person name="Villanueva L."/>
            <person name="Von Meijenfeldt F.A.B."/>
            <person name="Westbye A.B."/>
            <person name="Yadav S."/>
            <person name="Hopmans E.C."/>
            <person name="Dutilh B.E."/>
            <person name="Sinninghe Damste J.S."/>
        </authorList>
    </citation>
    <scope>NUCLEOTIDE SEQUENCE [LARGE SCALE GENOMIC DNA]</scope>
    <source>
        <strain evidence="1">NIOZ-UU17</strain>
    </source>
</reference>
<gene>
    <name evidence="1" type="ORF">H8D96_19065</name>
</gene>
<name>A0A8J6TNZ6_9BACT</name>
<dbReference type="Proteomes" id="UP000605201">
    <property type="component" value="Unassembled WGS sequence"/>
</dbReference>
<sequence length="61" mass="6889">MLKEVKNISADSNKNIHQAQKKIARDLKQLAKESFTGQVTIKLVLNQGGIRDSRITLEKKL</sequence>
<dbReference type="EMBL" id="JACNIG010000370">
    <property type="protein sequence ID" value="MBC8434016.1"/>
    <property type="molecule type" value="Genomic_DNA"/>
</dbReference>
<proteinExistence type="predicted"/>
<accession>A0A8J6TNZ6</accession>